<dbReference type="InterPro" id="IPR002893">
    <property type="entry name" value="Znf_MYND"/>
</dbReference>
<evidence type="ECO:0000256" key="1">
    <source>
        <dbReference type="ARBA" id="ARBA00022723"/>
    </source>
</evidence>
<evidence type="ECO:0000256" key="2">
    <source>
        <dbReference type="ARBA" id="ARBA00022771"/>
    </source>
</evidence>
<dbReference type="Pfam" id="PF01753">
    <property type="entry name" value="zf-MYND"/>
    <property type="match status" value="1"/>
</dbReference>
<evidence type="ECO:0000313" key="6">
    <source>
        <dbReference type="EMBL" id="CAD8708685.1"/>
    </source>
</evidence>
<dbReference type="PROSITE" id="PS01360">
    <property type="entry name" value="ZF_MYND_1"/>
    <property type="match status" value="1"/>
</dbReference>
<evidence type="ECO:0000256" key="3">
    <source>
        <dbReference type="ARBA" id="ARBA00022833"/>
    </source>
</evidence>
<evidence type="ECO:0000259" key="5">
    <source>
        <dbReference type="PROSITE" id="PS50865"/>
    </source>
</evidence>
<reference evidence="6" key="1">
    <citation type="submission" date="2021-01" db="EMBL/GenBank/DDBJ databases">
        <authorList>
            <person name="Corre E."/>
            <person name="Pelletier E."/>
            <person name="Niang G."/>
            <person name="Scheremetjew M."/>
            <person name="Finn R."/>
            <person name="Kale V."/>
            <person name="Holt S."/>
            <person name="Cochrane G."/>
            <person name="Meng A."/>
            <person name="Brown T."/>
            <person name="Cohen L."/>
        </authorList>
    </citation>
    <scope>NUCLEOTIDE SEQUENCE</scope>
    <source>
        <strain evidence="6">SL-175</strain>
    </source>
</reference>
<gene>
    <name evidence="6" type="ORF">MANT1106_LOCUS11368</name>
</gene>
<keyword evidence="1" id="KW-0479">Metal-binding</keyword>
<dbReference type="PROSITE" id="PS50865">
    <property type="entry name" value="ZF_MYND_2"/>
    <property type="match status" value="1"/>
</dbReference>
<accession>A0A7S0SM90</accession>
<keyword evidence="3" id="KW-0862">Zinc</keyword>
<evidence type="ECO:0000256" key="4">
    <source>
        <dbReference type="PROSITE-ProRule" id="PRU00134"/>
    </source>
</evidence>
<name>A0A7S0SM90_9CHLO</name>
<dbReference type="GO" id="GO:0008270">
    <property type="term" value="F:zinc ion binding"/>
    <property type="evidence" value="ECO:0007669"/>
    <property type="project" value="UniProtKB-KW"/>
</dbReference>
<proteinExistence type="predicted"/>
<dbReference type="AlphaFoldDB" id="A0A7S0SM90"/>
<dbReference type="SUPFAM" id="SSF144232">
    <property type="entry name" value="HIT/MYND zinc finger-like"/>
    <property type="match status" value="1"/>
</dbReference>
<feature type="domain" description="MYND-type" evidence="5">
    <location>
        <begin position="38"/>
        <end position="80"/>
    </location>
</feature>
<sequence>MDSMCHHLCGVPKESHPEVVETSATAKEQTRSLLRLACSKCRSFPPAQGDKLRYCGRCGEKAYCSKRCAKADWSEHMHECEGMRRGRDIALTEHEAQGGRKQDFNQIRRDQIRDDTLSWFAKVPGLTSEMQLLAWINRGESPLIYATSPIQSAVDGREVRVEMIPRSFWDEDPRFLDTYPESLREHLRRLFDESSFDPNEQYACALAMQYSEDSPPIVFPNIRKLVNNVIRGARIVEALTAAIRAEDLADELAWFENAASDRDAAQGLIQFIRHRASSMYGIVTQDGLVPVSTRALNNEVALMMVRTMLLEFDVRLIGLRSAAHLNGREGVVRGQDPKAVERWNIRMDDGTYISARAVNFEHIHRGHYKRRSPWTGFNSESYFYSC</sequence>
<dbReference type="EMBL" id="HBFC01019095">
    <property type="protein sequence ID" value="CAD8708685.1"/>
    <property type="molecule type" value="Transcribed_RNA"/>
</dbReference>
<protein>
    <recommendedName>
        <fullName evidence="5">MYND-type domain-containing protein</fullName>
    </recommendedName>
</protein>
<organism evidence="6">
    <name type="scientific">Mantoniella antarctica</name>
    <dbReference type="NCBI Taxonomy" id="81844"/>
    <lineage>
        <taxon>Eukaryota</taxon>
        <taxon>Viridiplantae</taxon>
        <taxon>Chlorophyta</taxon>
        <taxon>Mamiellophyceae</taxon>
        <taxon>Mamiellales</taxon>
        <taxon>Mamiellaceae</taxon>
        <taxon>Mantoniella</taxon>
    </lineage>
</organism>
<keyword evidence="2 4" id="KW-0863">Zinc-finger</keyword>
<dbReference type="Gene3D" id="6.10.140.2220">
    <property type="match status" value="1"/>
</dbReference>